<evidence type="ECO:0000313" key="4">
    <source>
        <dbReference type="Proteomes" id="UP001500655"/>
    </source>
</evidence>
<name>A0ABN2KAU3_9ACTN</name>
<accession>A0ABN2KAU3</accession>
<evidence type="ECO:0000256" key="2">
    <source>
        <dbReference type="SAM" id="Phobius"/>
    </source>
</evidence>
<dbReference type="EMBL" id="BAAALS010000009">
    <property type="protein sequence ID" value="GAA1751916.1"/>
    <property type="molecule type" value="Genomic_DNA"/>
</dbReference>
<evidence type="ECO:0000313" key="3">
    <source>
        <dbReference type="EMBL" id="GAA1751916.1"/>
    </source>
</evidence>
<sequence>MGGMVVSIGRQAHCGEFWPLTVRVNALVDSDATGEEAAMSRKRTKEVSRLVDHAWGNLTSAASSGGDKAKSYGEKVSAGSKEAKRRADAAMNALAGRKPKPRWGWLAGAAALGVALGWLATAVGRQAVTTAQQKLVEEPDDLRLYADEVTPAH</sequence>
<evidence type="ECO:0000256" key="1">
    <source>
        <dbReference type="SAM" id="MobiDB-lite"/>
    </source>
</evidence>
<keyword evidence="2" id="KW-1133">Transmembrane helix</keyword>
<protein>
    <submittedName>
        <fullName evidence="3">Uncharacterized protein</fullName>
    </submittedName>
</protein>
<feature type="region of interest" description="Disordered" evidence="1">
    <location>
        <begin position="60"/>
        <end position="80"/>
    </location>
</feature>
<keyword evidence="2" id="KW-0812">Transmembrane</keyword>
<feature type="transmembrane region" description="Helical" evidence="2">
    <location>
        <begin position="103"/>
        <end position="124"/>
    </location>
</feature>
<gene>
    <name evidence="3" type="ORF">GCM10009681_23650</name>
</gene>
<keyword evidence="2" id="KW-0472">Membrane</keyword>
<comment type="caution">
    <text evidence="3">The sequence shown here is derived from an EMBL/GenBank/DDBJ whole genome shotgun (WGS) entry which is preliminary data.</text>
</comment>
<reference evidence="3 4" key="1">
    <citation type="journal article" date="2019" name="Int. J. Syst. Evol. Microbiol.">
        <title>The Global Catalogue of Microorganisms (GCM) 10K type strain sequencing project: providing services to taxonomists for standard genome sequencing and annotation.</title>
        <authorList>
            <consortium name="The Broad Institute Genomics Platform"/>
            <consortium name="The Broad Institute Genome Sequencing Center for Infectious Disease"/>
            <person name="Wu L."/>
            <person name="Ma J."/>
        </authorList>
    </citation>
    <scope>NUCLEOTIDE SEQUENCE [LARGE SCALE GENOMIC DNA]</scope>
    <source>
        <strain evidence="3 4">JCM 13249</strain>
    </source>
</reference>
<proteinExistence type="predicted"/>
<organism evidence="3 4">
    <name type="scientific">Luedemannella helvata</name>
    <dbReference type="NCBI Taxonomy" id="349315"/>
    <lineage>
        <taxon>Bacteria</taxon>
        <taxon>Bacillati</taxon>
        <taxon>Actinomycetota</taxon>
        <taxon>Actinomycetes</taxon>
        <taxon>Micromonosporales</taxon>
        <taxon>Micromonosporaceae</taxon>
        <taxon>Luedemannella</taxon>
    </lineage>
</organism>
<keyword evidence="4" id="KW-1185">Reference proteome</keyword>
<dbReference type="Proteomes" id="UP001500655">
    <property type="component" value="Unassembled WGS sequence"/>
</dbReference>